<feature type="binding site" evidence="4">
    <location>
        <position position="213"/>
    </location>
    <ligand>
        <name>1D-myo-inositol 2-(L-cysteinylamino)-2-deoxy-alpha-D-glucopyranoside</name>
        <dbReference type="ChEBI" id="CHEBI:58887"/>
    </ligand>
</feature>
<evidence type="ECO:0000256" key="1">
    <source>
        <dbReference type="ARBA" id="ARBA00022679"/>
    </source>
</evidence>
<dbReference type="SUPFAM" id="SSF55729">
    <property type="entry name" value="Acyl-CoA N-acyltransferases (Nat)"/>
    <property type="match status" value="2"/>
</dbReference>
<dbReference type="PIRSF" id="PIRSF021524">
    <property type="entry name" value="MSH_acetyltransferase"/>
    <property type="match status" value="1"/>
</dbReference>
<organism evidence="6 7">
    <name type="scientific">Subtercola lobariae</name>
    <dbReference type="NCBI Taxonomy" id="1588641"/>
    <lineage>
        <taxon>Bacteria</taxon>
        <taxon>Bacillati</taxon>
        <taxon>Actinomycetota</taxon>
        <taxon>Actinomycetes</taxon>
        <taxon>Micrococcales</taxon>
        <taxon>Microbacteriaceae</taxon>
        <taxon>Subtercola</taxon>
    </lineage>
</organism>
<feature type="binding site" evidence="4">
    <location>
        <begin position="287"/>
        <end position="293"/>
    </location>
    <ligand>
        <name>acetyl-CoA</name>
        <dbReference type="ChEBI" id="CHEBI:57288"/>
        <label>2</label>
    </ligand>
</feature>
<sequence>MSDSLKLETLRAGDRAALLDSRGYRDLVALGAEVVAADGQPPFNDQTLVDARAGRCVFTLAYLDETLAGAAVVNGDTLELVIAPALRGRGLGAALTAHMLDEDKVLVGRRRPHVSYLSRLLEPFQSDAPLAIPTLAWSHGDHPAAAALAAKYRFSAVRRLLQLRLELESPYTAEASAPNSPAQTDFTIDSFVPGRDDDEWVALNARVFAEHPEQGSITQSDLRARIDEPWFEAGDFLVARGPDGAMVGYNWLKIEPTDIAAAATPTPTPAAERVGEIYVIGVAPEAAGEGLGRLLMQHGLAALAARGCTTAALYTDDDNASAVQLYRSLGFTDYTVDVQYREDAHR</sequence>
<evidence type="ECO:0000256" key="3">
    <source>
        <dbReference type="ARBA" id="ARBA00023315"/>
    </source>
</evidence>
<comment type="catalytic activity">
    <reaction evidence="4">
        <text>1D-myo-inositol 2-(L-cysteinylamino)-2-deoxy-alpha-D-glucopyranoside + acetyl-CoA = mycothiol + CoA + H(+)</text>
        <dbReference type="Rhea" id="RHEA:26172"/>
        <dbReference type="ChEBI" id="CHEBI:15378"/>
        <dbReference type="ChEBI" id="CHEBI:16768"/>
        <dbReference type="ChEBI" id="CHEBI:57287"/>
        <dbReference type="ChEBI" id="CHEBI:57288"/>
        <dbReference type="ChEBI" id="CHEBI:58887"/>
        <dbReference type="EC" id="2.3.1.189"/>
    </reaction>
</comment>
<dbReference type="InterPro" id="IPR000182">
    <property type="entry name" value="GNAT_dom"/>
</dbReference>
<feature type="binding site" evidence="4">
    <location>
        <begin position="80"/>
        <end position="82"/>
    </location>
    <ligand>
        <name>acetyl-CoA</name>
        <dbReference type="ChEBI" id="CHEBI:57288"/>
        <label>1</label>
    </ligand>
</feature>
<evidence type="ECO:0000313" key="7">
    <source>
        <dbReference type="Proteomes" id="UP000598775"/>
    </source>
</evidence>
<dbReference type="NCBIfam" id="TIGR03448">
    <property type="entry name" value="mycothiol_MshD"/>
    <property type="match status" value="1"/>
</dbReference>
<dbReference type="GO" id="GO:0008999">
    <property type="term" value="F:protein-N-terminal-alanine acetyltransferase activity"/>
    <property type="evidence" value="ECO:0007669"/>
    <property type="project" value="TreeGrafter"/>
</dbReference>
<dbReference type="InterPro" id="IPR050276">
    <property type="entry name" value="MshD_Acetyltransferase"/>
</dbReference>
<feature type="domain" description="N-acetyltransferase" evidence="5">
    <location>
        <begin position="186"/>
        <end position="346"/>
    </location>
</feature>
<dbReference type="PANTHER" id="PTHR43617">
    <property type="entry name" value="L-AMINO ACID N-ACETYLTRANSFERASE"/>
    <property type="match status" value="1"/>
</dbReference>
<dbReference type="Gene3D" id="3.40.630.30">
    <property type="match status" value="1"/>
</dbReference>
<reference evidence="6 7" key="1">
    <citation type="journal article" date="2014" name="Int. J. Syst. Evol. Microbiol.">
        <title>Complete genome sequence of Corynebacterium casei LMG S-19264T (=DSM 44701T), isolated from a smear-ripened cheese.</title>
        <authorList>
            <consortium name="US DOE Joint Genome Institute (JGI-PGF)"/>
            <person name="Walter F."/>
            <person name="Albersmeier A."/>
            <person name="Kalinowski J."/>
            <person name="Ruckert C."/>
        </authorList>
    </citation>
    <scope>NUCLEOTIDE SEQUENCE [LARGE SCALE GENOMIC DNA]</scope>
    <source>
        <strain evidence="6 7">CGMCC 1.12976</strain>
    </source>
</reference>
<evidence type="ECO:0000259" key="5">
    <source>
        <dbReference type="PROSITE" id="PS51186"/>
    </source>
</evidence>
<dbReference type="Pfam" id="PF00583">
    <property type="entry name" value="Acetyltransf_1"/>
    <property type="match status" value="1"/>
</dbReference>
<dbReference type="HAMAP" id="MF_01698">
    <property type="entry name" value="MshD"/>
    <property type="match status" value="1"/>
</dbReference>
<comment type="subunit">
    <text evidence="4">Monomer.</text>
</comment>
<dbReference type="PROSITE" id="PS51186">
    <property type="entry name" value="GNAT"/>
    <property type="match status" value="1"/>
</dbReference>
<dbReference type="EC" id="2.3.1.189" evidence="4"/>
<keyword evidence="7" id="KW-1185">Reference proteome</keyword>
<dbReference type="PANTHER" id="PTHR43617:SF31">
    <property type="entry name" value="MYCOTHIOL ACETYLTRANSFERASE"/>
    <property type="match status" value="1"/>
</dbReference>
<feature type="binding site" evidence="4">
    <location>
        <begin position="319"/>
        <end position="324"/>
    </location>
    <ligand>
        <name>acetyl-CoA</name>
        <dbReference type="ChEBI" id="CHEBI:57288"/>
        <label>2</label>
    </ligand>
</feature>
<feature type="binding site" evidence="4">
    <location>
        <position position="253"/>
    </location>
    <ligand>
        <name>1D-myo-inositol 2-(L-cysteinylamino)-2-deoxy-alpha-D-glucopyranoside</name>
        <dbReference type="ChEBI" id="CHEBI:58887"/>
    </ligand>
</feature>
<feature type="binding site" evidence="4">
    <location>
        <begin position="280"/>
        <end position="282"/>
    </location>
    <ligand>
        <name>acetyl-CoA</name>
        <dbReference type="ChEBI" id="CHEBI:57288"/>
        <label>2</label>
    </ligand>
</feature>
<comment type="caution">
    <text evidence="4">Lacks conserved residue(s) required for the propagation of feature annotation.</text>
</comment>
<feature type="binding site" evidence="4">
    <location>
        <position position="314"/>
    </location>
    <ligand>
        <name>1D-myo-inositol 2-(L-cysteinylamino)-2-deoxy-alpha-D-glucopyranoside</name>
        <dbReference type="ChEBI" id="CHEBI:58887"/>
    </ligand>
</feature>
<evidence type="ECO:0000313" key="6">
    <source>
        <dbReference type="EMBL" id="GGF19095.1"/>
    </source>
</evidence>
<comment type="function">
    <text evidence="4">Catalyzes the transfer of acetyl from acetyl-CoA to desacetylmycothiol (Cys-GlcN-Ins) to form mycothiol.</text>
</comment>
<name>A0A917B2P5_9MICO</name>
<dbReference type="GO" id="GO:0035447">
    <property type="term" value="F:mycothiol synthase activity"/>
    <property type="evidence" value="ECO:0007669"/>
    <property type="project" value="UniProtKB-UniRule"/>
</dbReference>
<gene>
    <name evidence="4 6" type="primary">mshD</name>
    <name evidence="6" type="ORF">GCM10011399_10890</name>
</gene>
<proteinExistence type="inferred from homology"/>
<dbReference type="RefSeq" id="WP_188675002.1">
    <property type="nucleotide sequence ID" value="NZ_BMGP01000002.1"/>
</dbReference>
<dbReference type="CDD" id="cd04301">
    <property type="entry name" value="NAT_SF"/>
    <property type="match status" value="1"/>
</dbReference>
<dbReference type="GO" id="GO:0010125">
    <property type="term" value="P:mycothiol biosynthetic process"/>
    <property type="evidence" value="ECO:0007669"/>
    <property type="project" value="UniProtKB-UniRule"/>
</dbReference>
<comment type="similarity">
    <text evidence="4">Belongs to the acetyltransferase family. MshD subfamily.</text>
</comment>
<keyword evidence="2 4" id="KW-0677">Repeat</keyword>
<accession>A0A917B2P5</accession>
<dbReference type="AlphaFoldDB" id="A0A917B2P5"/>
<feature type="binding site" evidence="4">
    <location>
        <position position="45"/>
    </location>
    <ligand>
        <name>1D-myo-inositol 2-(L-cysteinylamino)-2-deoxy-alpha-D-glucopyranoside</name>
        <dbReference type="ChEBI" id="CHEBI:58887"/>
    </ligand>
</feature>
<comment type="caution">
    <text evidence="6">The sequence shown here is derived from an EMBL/GenBank/DDBJ whole genome shotgun (WGS) entry which is preliminary data.</text>
</comment>
<protein>
    <recommendedName>
        <fullName evidence="4">Mycothiol acetyltransferase</fullName>
        <shortName evidence="4">MSH acetyltransferase</shortName>
        <ecNumber evidence="4">2.3.1.189</ecNumber>
    </recommendedName>
    <alternativeName>
        <fullName evidence="4">Mycothiol synthase</fullName>
    </alternativeName>
</protein>
<dbReference type="InterPro" id="IPR016181">
    <property type="entry name" value="Acyl_CoA_acyltransferase"/>
</dbReference>
<evidence type="ECO:0000256" key="2">
    <source>
        <dbReference type="ARBA" id="ARBA00022737"/>
    </source>
</evidence>
<keyword evidence="1 4" id="KW-0808">Transferase</keyword>
<dbReference type="InterPro" id="IPR017813">
    <property type="entry name" value="Mycothiol_AcTrfase"/>
</dbReference>
<evidence type="ECO:0000256" key="4">
    <source>
        <dbReference type="HAMAP-Rule" id="MF_01698"/>
    </source>
</evidence>
<dbReference type="Proteomes" id="UP000598775">
    <property type="component" value="Unassembled WGS sequence"/>
</dbReference>
<keyword evidence="3 4" id="KW-0012">Acyltransferase</keyword>
<feature type="binding site" evidence="4">
    <location>
        <position position="276"/>
    </location>
    <ligand>
        <name>1D-myo-inositol 2-(L-cysteinylamino)-2-deoxy-alpha-D-glucopyranoside</name>
        <dbReference type="ChEBI" id="CHEBI:58887"/>
    </ligand>
</feature>
<dbReference type="EMBL" id="BMGP01000002">
    <property type="protein sequence ID" value="GGF19095.1"/>
    <property type="molecule type" value="Genomic_DNA"/>
</dbReference>